<evidence type="ECO:0000313" key="5">
    <source>
        <dbReference type="EMBL" id="RRK11635.1"/>
    </source>
</evidence>
<dbReference type="GO" id="GO:0003700">
    <property type="term" value="F:DNA-binding transcription factor activity"/>
    <property type="evidence" value="ECO:0007669"/>
    <property type="project" value="InterPro"/>
</dbReference>
<keyword evidence="3" id="KW-0804">Transcription</keyword>
<dbReference type="PANTHER" id="PTHR43280:SF2">
    <property type="entry name" value="HTH-TYPE TRANSCRIPTIONAL REGULATOR EXSA"/>
    <property type="match status" value="1"/>
</dbReference>
<dbReference type="InterPro" id="IPR020449">
    <property type="entry name" value="Tscrpt_reg_AraC-type_HTH"/>
</dbReference>
<dbReference type="InterPro" id="IPR018060">
    <property type="entry name" value="HTH_AraC"/>
</dbReference>
<keyword evidence="2" id="KW-0238">DNA-binding</keyword>
<dbReference type="SMART" id="SM00342">
    <property type="entry name" value="HTH_ARAC"/>
    <property type="match status" value="1"/>
</dbReference>
<dbReference type="PROSITE" id="PS00041">
    <property type="entry name" value="HTH_ARAC_FAMILY_1"/>
    <property type="match status" value="1"/>
</dbReference>
<sequence length="307" mass="35099">MAQTVTIKQTLSMKESDFYNYPAESQFFIGGSSAHFHIRFIESLSICELRLNGQYLSLSPYDIVMISSTATVTLENLGAPAKLNILTERLHAPSPLNLVVVGDNPMVHDLMNGGEHELHYVVYRNLNQQLKHRYVELIMELERHDLTDNFIDYQREMAVGLLMTELLRNHEATISITDSDFPGSNIHHASADTQSGMIFNYLVLHSQDATLRGTAAHFGYDKNYFSRLCRKLFNKSFTEQLAFVRIELAKRMLGLSNKGIEEISFELGYKNISSFFAIFKRSVNMTPREYRESHGYRPARESSTPLK</sequence>
<dbReference type="Proteomes" id="UP000283633">
    <property type="component" value="Unassembled WGS sequence"/>
</dbReference>
<dbReference type="PANTHER" id="PTHR43280">
    <property type="entry name" value="ARAC-FAMILY TRANSCRIPTIONAL REGULATOR"/>
    <property type="match status" value="1"/>
</dbReference>
<feature type="domain" description="HTH araC/xylS-type" evidence="4">
    <location>
        <begin position="196"/>
        <end position="293"/>
    </location>
</feature>
<keyword evidence="6" id="KW-1185">Reference proteome</keyword>
<evidence type="ECO:0000259" key="4">
    <source>
        <dbReference type="PROSITE" id="PS01124"/>
    </source>
</evidence>
<dbReference type="EMBL" id="QWZQ01000002">
    <property type="protein sequence ID" value="RRK11635.1"/>
    <property type="molecule type" value="Genomic_DNA"/>
</dbReference>
<evidence type="ECO:0000256" key="1">
    <source>
        <dbReference type="ARBA" id="ARBA00023015"/>
    </source>
</evidence>
<dbReference type="AlphaFoldDB" id="A0A3R8J9X7"/>
<dbReference type="Gene3D" id="1.10.10.60">
    <property type="entry name" value="Homeodomain-like"/>
    <property type="match status" value="2"/>
</dbReference>
<name>A0A3R8J9X7_9LACO</name>
<gene>
    <name evidence="5" type="ORF">D1831_00745</name>
</gene>
<dbReference type="InterPro" id="IPR018062">
    <property type="entry name" value="HTH_AraC-typ_CS"/>
</dbReference>
<organism evidence="5 6">
    <name type="scientific">Lactiplantibacillus garii</name>
    <dbReference type="NCBI Taxonomy" id="2306423"/>
    <lineage>
        <taxon>Bacteria</taxon>
        <taxon>Bacillati</taxon>
        <taxon>Bacillota</taxon>
        <taxon>Bacilli</taxon>
        <taxon>Lactobacillales</taxon>
        <taxon>Lactobacillaceae</taxon>
        <taxon>Lactiplantibacillus</taxon>
    </lineage>
</organism>
<dbReference type="InterPro" id="IPR009057">
    <property type="entry name" value="Homeodomain-like_sf"/>
</dbReference>
<dbReference type="PRINTS" id="PR00032">
    <property type="entry name" value="HTHARAC"/>
</dbReference>
<comment type="caution">
    <text evidence="5">The sequence shown here is derived from an EMBL/GenBank/DDBJ whole genome shotgun (WGS) entry which is preliminary data.</text>
</comment>
<reference evidence="5 6" key="1">
    <citation type="submission" date="2018-08" db="EMBL/GenBank/DDBJ databases">
        <title>Genome Lactobacillus garii FI11369.</title>
        <authorList>
            <person name="Diaz M."/>
            <person name="Narbad A."/>
        </authorList>
    </citation>
    <scope>NUCLEOTIDE SEQUENCE [LARGE SCALE GENOMIC DNA]</scope>
    <source>
        <strain evidence="5 6">FI11369</strain>
    </source>
</reference>
<evidence type="ECO:0000256" key="2">
    <source>
        <dbReference type="ARBA" id="ARBA00023125"/>
    </source>
</evidence>
<dbReference type="SUPFAM" id="SSF46689">
    <property type="entry name" value="Homeodomain-like"/>
    <property type="match status" value="1"/>
</dbReference>
<dbReference type="PROSITE" id="PS01124">
    <property type="entry name" value="HTH_ARAC_FAMILY_2"/>
    <property type="match status" value="1"/>
</dbReference>
<dbReference type="Pfam" id="PF12833">
    <property type="entry name" value="HTH_18"/>
    <property type="match status" value="1"/>
</dbReference>
<proteinExistence type="predicted"/>
<accession>A0A3R8J9X7</accession>
<evidence type="ECO:0000313" key="6">
    <source>
        <dbReference type="Proteomes" id="UP000283633"/>
    </source>
</evidence>
<keyword evidence="1" id="KW-0805">Transcription regulation</keyword>
<dbReference type="GO" id="GO:0043565">
    <property type="term" value="F:sequence-specific DNA binding"/>
    <property type="evidence" value="ECO:0007669"/>
    <property type="project" value="InterPro"/>
</dbReference>
<evidence type="ECO:0000256" key="3">
    <source>
        <dbReference type="ARBA" id="ARBA00023163"/>
    </source>
</evidence>
<dbReference type="OrthoDB" id="9816335at2"/>
<protein>
    <submittedName>
        <fullName evidence="5">AraC family transcriptional regulator</fullName>
    </submittedName>
</protein>